<feature type="region of interest" description="Disordered" evidence="5">
    <location>
        <begin position="162"/>
        <end position="189"/>
    </location>
</feature>
<keyword evidence="2" id="KW-0964">Secreted</keyword>
<evidence type="ECO:0000313" key="8">
    <source>
        <dbReference type="Proteomes" id="UP000694865"/>
    </source>
</evidence>
<dbReference type="Pfam" id="PF00386">
    <property type="entry name" value="C1q"/>
    <property type="match status" value="1"/>
</dbReference>
<feature type="region of interest" description="Disordered" evidence="5">
    <location>
        <begin position="211"/>
        <end position="252"/>
    </location>
</feature>
<dbReference type="SMART" id="SM00110">
    <property type="entry name" value="C1Q"/>
    <property type="match status" value="1"/>
</dbReference>
<feature type="signal peptide" evidence="6">
    <location>
        <begin position="1"/>
        <end position="22"/>
    </location>
</feature>
<evidence type="ECO:0000256" key="2">
    <source>
        <dbReference type="ARBA" id="ARBA00022525"/>
    </source>
</evidence>
<sequence>MAFSWLSTRACFLLTVAVFAHSIDPRLLRLGSRPTEAPIPRLTNDQLIDMVIELSQRVTNLEDTLSSDTRNDDIQHTLRIQSAQIDQLQEATEVIPRILDSDQRTEQLITELHESVREGCRCDGSGPDSGTAERGFTDGGWVNNLDRDEIRQITDGFSIRSHAAGRDRNRDDNAIDDETGEENSVELSPDSINALSRAFAQLITREVEVLGDHESTSLAETEVPTTTQETEEESPAQSKLHRPRPSGLFPFRHSRSLREPRLARADEVEEVAVQLREVFSDLLRASRKSAFCAIRTSPMMGINNVSQVINFQKVQTNKGKQMDRRAGYFNCTLPGIYYFSYTVRSYDDKLIGVVLMLNQDPVVAMTADASSRKVMQSQSVMLPLKKGDLVWLLLGPSEDFGIYGNKYNYITFNGVYLFK</sequence>
<evidence type="ECO:0000256" key="1">
    <source>
        <dbReference type="ARBA" id="ARBA00004613"/>
    </source>
</evidence>
<dbReference type="InterPro" id="IPR008983">
    <property type="entry name" value="Tumour_necrosis_fac-like_dom"/>
</dbReference>
<keyword evidence="4" id="KW-0175">Coiled coil</keyword>
<evidence type="ECO:0000256" key="5">
    <source>
        <dbReference type="SAM" id="MobiDB-lite"/>
    </source>
</evidence>
<keyword evidence="3 6" id="KW-0732">Signal</keyword>
<protein>
    <submittedName>
        <fullName evidence="9">Uncharacterized protein LOC100372509</fullName>
    </submittedName>
</protein>
<dbReference type="Gene3D" id="2.60.120.40">
    <property type="match status" value="1"/>
</dbReference>
<feature type="chain" id="PRO_5046727842" evidence="6">
    <location>
        <begin position="23"/>
        <end position="419"/>
    </location>
</feature>
<dbReference type="InterPro" id="IPR001073">
    <property type="entry name" value="C1q_dom"/>
</dbReference>
<feature type="coiled-coil region" evidence="4">
    <location>
        <begin position="44"/>
        <end position="91"/>
    </location>
</feature>
<dbReference type="PANTHER" id="PTHR22923:SF62">
    <property type="entry name" value="CVP18"/>
    <property type="match status" value="1"/>
</dbReference>
<gene>
    <name evidence="9" type="primary">LOC100372509</name>
</gene>
<dbReference type="PANTHER" id="PTHR22923">
    <property type="entry name" value="CEREBELLIN-RELATED"/>
    <property type="match status" value="1"/>
</dbReference>
<feature type="compositionally biased region" description="Basic and acidic residues" evidence="5">
    <location>
        <begin position="164"/>
        <end position="173"/>
    </location>
</feature>
<feature type="domain" description="C1q" evidence="7">
    <location>
        <begin position="284"/>
        <end position="419"/>
    </location>
</feature>
<dbReference type="Proteomes" id="UP000694865">
    <property type="component" value="Unplaced"/>
</dbReference>
<dbReference type="PROSITE" id="PS50871">
    <property type="entry name" value="C1Q"/>
    <property type="match status" value="1"/>
</dbReference>
<evidence type="ECO:0000259" key="7">
    <source>
        <dbReference type="PROSITE" id="PS50871"/>
    </source>
</evidence>
<accession>A0ABM0GKW1</accession>
<evidence type="ECO:0000256" key="6">
    <source>
        <dbReference type="SAM" id="SignalP"/>
    </source>
</evidence>
<dbReference type="GeneID" id="100372509"/>
<dbReference type="PRINTS" id="PR00007">
    <property type="entry name" value="COMPLEMNTC1Q"/>
</dbReference>
<dbReference type="RefSeq" id="XP_002732148.1">
    <property type="nucleotide sequence ID" value="XM_002732102.2"/>
</dbReference>
<name>A0ABM0GKW1_SACKO</name>
<dbReference type="InterPro" id="IPR050822">
    <property type="entry name" value="Cerebellin_Synaptic_Org"/>
</dbReference>
<evidence type="ECO:0000256" key="3">
    <source>
        <dbReference type="ARBA" id="ARBA00022729"/>
    </source>
</evidence>
<dbReference type="SUPFAM" id="SSF49842">
    <property type="entry name" value="TNF-like"/>
    <property type="match status" value="1"/>
</dbReference>
<feature type="compositionally biased region" description="Acidic residues" evidence="5">
    <location>
        <begin position="174"/>
        <end position="184"/>
    </location>
</feature>
<proteinExistence type="predicted"/>
<evidence type="ECO:0000256" key="4">
    <source>
        <dbReference type="SAM" id="Coils"/>
    </source>
</evidence>
<reference evidence="9" key="1">
    <citation type="submission" date="2025-08" db="UniProtKB">
        <authorList>
            <consortium name="RefSeq"/>
        </authorList>
    </citation>
    <scope>IDENTIFICATION</scope>
    <source>
        <tissue evidence="9">Testes</tissue>
    </source>
</reference>
<evidence type="ECO:0000313" key="9">
    <source>
        <dbReference type="RefSeq" id="XP_002732148.1"/>
    </source>
</evidence>
<comment type="subcellular location">
    <subcellularLocation>
        <location evidence="1">Secreted</location>
    </subcellularLocation>
</comment>
<keyword evidence="8" id="KW-1185">Reference proteome</keyword>
<organism evidence="8 9">
    <name type="scientific">Saccoglossus kowalevskii</name>
    <name type="common">Acorn worm</name>
    <dbReference type="NCBI Taxonomy" id="10224"/>
    <lineage>
        <taxon>Eukaryota</taxon>
        <taxon>Metazoa</taxon>
        <taxon>Hemichordata</taxon>
        <taxon>Enteropneusta</taxon>
        <taxon>Harrimaniidae</taxon>
        <taxon>Saccoglossus</taxon>
    </lineage>
</organism>